<evidence type="ECO:0000256" key="1">
    <source>
        <dbReference type="SAM" id="Phobius"/>
    </source>
</evidence>
<accession>C7R395</accession>
<organism evidence="2 3">
    <name type="scientific">Jonesia denitrificans (strain ATCC 14870 / DSM 20603 / BCRC 15368 / CIP 55.134 / JCM 11481 / NBRC 15587 / NCTC 10816 / Prevot 55134)</name>
    <name type="common">Listeria denitrificans</name>
    <dbReference type="NCBI Taxonomy" id="471856"/>
    <lineage>
        <taxon>Bacteria</taxon>
        <taxon>Bacillati</taxon>
        <taxon>Actinomycetota</taxon>
        <taxon>Actinomycetes</taxon>
        <taxon>Micrococcales</taxon>
        <taxon>Jonesiaceae</taxon>
        <taxon>Jonesia</taxon>
    </lineage>
</organism>
<dbReference type="EMBL" id="CP001706">
    <property type="protein sequence ID" value="ACV10143.1"/>
    <property type="molecule type" value="Genomic_DNA"/>
</dbReference>
<keyword evidence="1" id="KW-1133">Transmembrane helix</keyword>
<gene>
    <name evidence="2" type="ordered locus">Jden_2511</name>
</gene>
<feature type="transmembrane region" description="Helical" evidence="1">
    <location>
        <begin position="190"/>
        <end position="210"/>
    </location>
</feature>
<feature type="transmembrane region" description="Helical" evidence="1">
    <location>
        <begin position="117"/>
        <end position="142"/>
    </location>
</feature>
<dbReference type="HOGENOM" id="CLU_996688_0_0_11"/>
<sequence>MTSTSTPTQLPTAPTATTQPGIPFARLLTVEMRKLFDTRAARIILIIMVAGAIALQTLEIFLGDKDVPAQFTSYLELGMTVVLMLVPVIVILATTAEWSQRTAMTTFMWEPRRSRVLTAKGIAALAVSVVSAVVVLVTAVGTAVMGGAMRPGVEWGLSGSVVLGYVVMLVLLVAQGLAYGALLHNTAAALVAYFMAPMVFTLLTAFIAPLREVADWVDFNIATSPILAGDFTGDTMQRAAVAVTIWVVVPGVLGVWRTIRREVK</sequence>
<proteinExistence type="predicted"/>
<keyword evidence="1" id="KW-0812">Transmembrane</keyword>
<dbReference type="RefSeq" id="WP_015772754.1">
    <property type="nucleotide sequence ID" value="NC_013174.1"/>
</dbReference>
<protein>
    <submittedName>
        <fullName evidence="2">Uncharacterized protein</fullName>
    </submittedName>
</protein>
<reference evidence="2 3" key="1">
    <citation type="journal article" date="2009" name="Stand. Genomic Sci.">
        <title>Complete genome sequence of Jonesia denitrificans type strain (Prevot 55134).</title>
        <authorList>
            <person name="Pukall R."/>
            <person name="Gehrich-Schroter G."/>
            <person name="Lapidus A."/>
            <person name="Nolan M."/>
            <person name="Glavina Del Rio T."/>
            <person name="Lucas S."/>
            <person name="Chen F."/>
            <person name="Tice H."/>
            <person name="Pitluck S."/>
            <person name="Cheng J.F."/>
            <person name="Copeland A."/>
            <person name="Saunders E."/>
            <person name="Brettin T."/>
            <person name="Detter J.C."/>
            <person name="Bruce D."/>
            <person name="Goodwin L."/>
            <person name="Pati A."/>
            <person name="Ivanova N."/>
            <person name="Mavromatis K."/>
            <person name="Ovchinnikova G."/>
            <person name="Chen A."/>
            <person name="Palaniappan K."/>
            <person name="Land M."/>
            <person name="Hauser L."/>
            <person name="Chang Y.J."/>
            <person name="Jeffries C.D."/>
            <person name="Chain P."/>
            <person name="Goker M."/>
            <person name="Bristow J."/>
            <person name="Eisen J.A."/>
            <person name="Markowitz V."/>
            <person name="Hugenholtz P."/>
            <person name="Kyrpides N.C."/>
            <person name="Klenk H.P."/>
            <person name="Han C."/>
        </authorList>
    </citation>
    <scope>NUCLEOTIDE SEQUENCE [LARGE SCALE GENOMIC DNA]</scope>
    <source>
        <strain evidence="3">ATCC 14870 / DSM 20603 / BCRC 15368 / CIP 55.134 / JCM 11481 / NBRC 15587 / NCTC 10816 / Prevot 55134</strain>
    </source>
</reference>
<evidence type="ECO:0000313" key="3">
    <source>
        <dbReference type="Proteomes" id="UP000000628"/>
    </source>
</evidence>
<feature type="transmembrane region" description="Helical" evidence="1">
    <location>
        <begin position="43"/>
        <end position="62"/>
    </location>
</feature>
<dbReference type="OrthoDB" id="3822725at2"/>
<feature type="transmembrane region" description="Helical" evidence="1">
    <location>
        <begin position="74"/>
        <end position="96"/>
    </location>
</feature>
<dbReference type="KEGG" id="jde:Jden_2511"/>
<keyword evidence="3" id="KW-1185">Reference proteome</keyword>
<dbReference type="STRING" id="471856.Jden_2511"/>
<keyword evidence="1" id="KW-0472">Membrane</keyword>
<feature type="transmembrane region" description="Helical" evidence="1">
    <location>
        <begin position="162"/>
        <end position="183"/>
    </location>
</feature>
<dbReference type="Proteomes" id="UP000000628">
    <property type="component" value="Chromosome"/>
</dbReference>
<name>C7R395_JONDD</name>
<dbReference type="eggNOG" id="COG1277">
    <property type="taxonomic scope" value="Bacteria"/>
</dbReference>
<feature type="transmembrane region" description="Helical" evidence="1">
    <location>
        <begin position="239"/>
        <end position="259"/>
    </location>
</feature>
<evidence type="ECO:0000313" key="2">
    <source>
        <dbReference type="EMBL" id="ACV10143.1"/>
    </source>
</evidence>
<dbReference type="AlphaFoldDB" id="C7R395"/>